<feature type="transmembrane region" description="Helical" evidence="1">
    <location>
        <begin position="52"/>
        <end position="74"/>
    </location>
</feature>
<accession>A0A327YZL4</accession>
<keyword evidence="1" id="KW-0812">Transmembrane</keyword>
<protein>
    <submittedName>
        <fullName evidence="2">Uncharacterized protein</fullName>
    </submittedName>
</protein>
<sequence length="156" mass="16803">MTQPGIAADDRRKHLDYIQAVVTRMSAASSTAKGWLLPVVTATYGFALTKKAFAIALLGIAAVLLFSLLDANYLRQEKAYRRLYDAVARGTKTIPSFSLNPADAEDAGPVATTFGAKVRRGLARWFPGADVWLSWSIAPFYGGLAVIGLITLVVAR</sequence>
<dbReference type="RefSeq" id="WP_220091547.1">
    <property type="nucleotide sequence ID" value="NZ_JACHWI010000004.1"/>
</dbReference>
<name>A0A327YZL4_9ACTN</name>
<gene>
    <name evidence="2" type="ORF">B0I29_12423</name>
</gene>
<organism evidence="2 3">
    <name type="scientific">Actinoplanes lutulentus</name>
    <dbReference type="NCBI Taxonomy" id="1287878"/>
    <lineage>
        <taxon>Bacteria</taxon>
        <taxon>Bacillati</taxon>
        <taxon>Actinomycetota</taxon>
        <taxon>Actinomycetes</taxon>
        <taxon>Micromonosporales</taxon>
        <taxon>Micromonosporaceae</taxon>
        <taxon>Actinoplanes</taxon>
    </lineage>
</organism>
<keyword evidence="3" id="KW-1185">Reference proteome</keyword>
<keyword evidence="1" id="KW-1133">Transmembrane helix</keyword>
<dbReference type="EMBL" id="QLMJ01000024">
    <property type="protein sequence ID" value="RAK27136.1"/>
    <property type="molecule type" value="Genomic_DNA"/>
</dbReference>
<proteinExistence type="predicted"/>
<keyword evidence="1" id="KW-0472">Membrane</keyword>
<reference evidence="2 3" key="1">
    <citation type="submission" date="2018-06" db="EMBL/GenBank/DDBJ databases">
        <title>Genomic Encyclopedia of Type Strains, Phase III (KMG-III): the genomes of soil and plant-associated and newly described type strains.</title>
        <authorList>
            <person name="Whitman W."/>
        </authorList>
    </citation>
    <scope>NUCLEOTIDE SEQUENCE [LARGE SCALE GENOMIC DNA]</scope>
    <source>
        <strain evidence="2 3">CGMCC 4.7090</strain>
    </source>
</reference>
<comment type="caution">
    <text evidence="2">The sequence shown here is derived from an EMBL/GenBank/DDBJ whole genome shotgun (WGS) entry which is preliminary data.</text>
</comment>
<dbReference type="Proteomes" id="UP000249341">
    <property type="component" value="Unassembled WGS sequence"/>
</dbReference>
<evidence type="ECO:0000313" key="3">
    <source>
        <dbReference type="Proteomes" id="UP000249341"/>
    </source>
</evidence>
<feature type="transmembrane region" description="Helical" evidence="1">
    <location>
        <begin position="132"/>
        <end position="155"/>
    </location>
</feature>
<dbReference type="AlphaFoldDB" id="A0A327YZL4"/>
<evidence type="ECO:0000313" key="2">
    <source>
        <dbReference type="EMBL" id="RAK27136.1"/>
    </source>
</evidence>
<evidence type="ECO:0000256" key="1">
    <source>
        <dbReference type="SAM" id="Phobius"/>
    </source>
</evidence>